<dbReference type="SUPFAM" id="SSF143011">
    <property type="entry name" value="RelE-like"/>
    <property type="match status" value="1"/>
</dbReference>
<gene>
    <name evidence="1" type="ORF">HY834_08550</name>
</gene>
<proteinExistence type="predicted"/>
<dbReference type="InterPro" id="IPR035093">
    <property type="entry name" value="RelE/ParE_toxin_dom_sf"/>
</dbReference>
<evidence type="ECO:0000313" key="1">
    <source>
        <dbReference type="EMBL" id="MBI4921786.1"/>
    </source>
</evidence>
<protein>
    <submittedName>
        <fullName evidence="1">Plasmid stabilization protein</fullName>
    </submittedName>
</protein>
<organism evidence="1 2">
    <name type="scientific">Devosia nanyangense</name>
    <dbReference type="NCBI Taxonomy" id="1228055"/>
    <lineage>
        <taxon>Bacteria</taxon>
        <taxon>Pseudomonadati</taxon>
        <taxon>Pseudomonadota</taxon>
        <taxon>Alphaproteobacteria</taxon>
        <taxon>Hyphomicrobiales</taxon>
        <taxon>Devosiaceae</taxon>
        <taxon>Devosia</taxon>
    </lineage>
</organism>
<comment type="caution">
    <text evidence="1">The sequence shown here is derived from an EMBL/GenBank/DDBJ whole genome shotgun (WGS) entry which is preliminary data.</text>
</comment>
<dbReference type="Proteomes" id="UP000782610">
    <property type="component" value="Unassembled WGS sequence"/>
</dbReference>
<dbReference type="AlphaFoldDB" id="A0A933NY80"/>
<dbReference type="EMBL" id="JACRAF010000023">
    <property type="protein sequence ID" value="MBI4921786.1"/>
    <property type="molecule type" value="Genomic_DNA"/>
</dbReference>
<accession>A0A933NY80</accession>
<reference evidence="1" key="1">
    <citation type="submission" date="2020-07" db="EMBL/GenBank/DDBJ databases">
        <title>Huge and variable diversity of episymbiotic CPR bacteria and DPANN archaea in groundwater ecosystems.</title>
        <authorList>
            <person name="He C.Y."/>
            <person name="Keren R."/>
            <person name="Whittaker M."/>
            <person name="Farag I.F."/>
            <person name="Doudna J."/>
            <person name="Cate J.H.D."/>
            <person name="Banfield J.F."/>
        </authorList>
    </citation>
    <scope>NUCLEOTIDE SEQUENCE</scope>
    <source>
        <strain evidence="1">NC_groundwater_1586_Pr3_B-0.1um_66_15</strain>
    </source>
</reference>
<name>A0A933NY80_9HYPH</name>
<dbReference type="Gene3D" id="3.30.2310.20">
    <property type="entry name" value="RelE-like"/>
    <property type="match status" value="1"/>
</dbReference>
<sequence>MKTIIFSKEATRDFDALPMDTREQIDRALDGYALHGRGDVRSLSGRPGYRLRTGRYRIIFDEDAQTILAIYIGKRETTTYRRN</sequence>
<evidence type="ECO:0000313" key="2">
    <source>
        <dbReference type="Proteomes" id="UP000782610"/>
    </source>
</evidence>